<evidence type="ECO:0000313" key="1">
    <source>
        <dbReference type="EMBL" id="GIX71439.1"/>
    </source>
</evidence>
<evidence type="ECO:0000313" key="2">
    <source>
        <dbReference type="Proteomes" id="UP001054945"/>
    </source>
</evidence>
<comment type="caution">
    <text evidence="1">The sequence shown here is derived from an EMBL/GenBank/DDBJ whole genome shotgun (WGS) entry which is preliminary data.</text>
</comment>
<sequence length="111" mass="12845">MTARSPIQTSGRYTSFKYETTKPSPILKQPLEISIGRKRHRNLHRNTTSINLRAIRQWKEERKLKLPWNYSEDFERGWEGVAIGPRLERMGDVGRKGGFEYQASNVLAPSA</sequence>
<name>A0AAV4MG15_CAEEX</name>
<gene>
    <name evidence="1" type="ORF">CEXT_190601</name>
</gene>
<accession>A0AAV4MG15</accession>
<organism evidence="1 2">
    <name type="scientific">Caerostris extrusa</name>
    <name type="common">Bark spider</name>
    <name type="synonym">Caerostris bankana</name>
    <dbReference type="NCBI Taxonomy" id="172846"/>
    <lineage>
        <taxon>Eukaryota</taxon>
        <taxon>Metazoa</taxon>
        <taxon>Ecdysozoa</taxon>
        <taxon>Arthropoda</taxon>
        <taxon>Chelicerata</taxon>
        <taxon>Arachnida</taxon>
        <taxon>Araneae</taxon>
        <taxon>Araneomorphae</taxon>
        <taxon>Entelegynae</taxon>
        <taxon>Araneoidea</taxon>
        <taxon>Araneidae</taxon>
        <taxon>Caerostris</taxon>
    </lineage>
</organism>
<protein>
    <submittedName>
        <fullName evidence="1">Uncharacterized protein</fullName>
    </submittedName>
</protein>
<reference evidence="1 2" key="1">
    <citation type="submission" date="2021-06" db="EMBL/GenBank/DDBJ databases">
        <title>Caerostris extrusa draft genome.</title>
        <authorList>
            <person name="Kono N."/>
            <person name="Arakawa K."/>
        </authorList>
    </citation>
    <scope>NUCLEOTIDE SEQUENCE [LARGE SCALE GENOMIC DNA]</scope>
</reference>
<keyword evidence="2" id="KW-1185">Reference proteome</keyword>
<proteinExistence type="predicted"/>
<dbReference type="Proteomes" id="UP001054945">
    <property type="component" value="Unassembled WGS sequence"/>
</dbReference>
<dbReference type="AlphaFoldDB" id="A0AAV4MG15"/>
<dbReference type="EMBL" id="BPLR01019753">
    <property type="protein sequence ID" value="GIX71439.1"/>
    <property type="molecule type" value="Genomic_DNA"/>
</dbReference>